<protein>
    <submittedName>
        <fullName evidence="2">S9 family peptidase</fullName>
    </submittedName>
</protein>
<dbReference type="PANTHER" id="PTHR43056:SF5">
    <property type="entry name" value="PEPTIDASE S9 PROLYL OLIGOPEPTIDASE CATALYTIC DOMAIN-CONTAINING PROTEIN"/>
    <property type="match status" value="1"/>
</dbReference>
<sequence length="642" mass="71519">MKTMQAYGSWPSELTAEVLAKKGRRYGHLCVDQGYLYWLEVRASENGRGVIVRSSNASRCEEVLPAEISVRTKVHEYGGADFLVSDGVIYFSNAADNRLYRFDGDLRAITPESSDAEYRFADFAICPDKNYLYAVRETHFSDKVINELVNIEIDSGKVTVVHRGFDFYSFPRVTRAGKRICWTCWNQPDMPWDAAELWMADLHNEGQFDAAHKVAGGEGVSIFQPEWSPQGVLHYISDVNGWTNIYSHQDGVLNALTPIDRDFGTPQWVFGLGTYVINEDGSLYALHFENGQQQLCHIDPTNGHIEHIALPFKHFEGPLLGDESSLYFCAAGPAVESAIYRLDLKSQQYFALTEVSPFPLPQSDISVALPITFSSAGDRDCHAFFYEPKSSRFQGEEGTAPPLIVMSHGGPTGFTDNSLNPSIQFWTNRGFAVVDVNYGGSTGYGKEYRETLSHQWGIVDVEDCIAAAKFLVEQGQADEKALLIRGGSAGGYTTLCALTFHDVFAAGMSRYGVADLEALASDSHKFEARYLDKMIGEYPKEKALYQARSPIHHTAQLSCPILLLQGEDDKVVPPNQAQLMVDALEGKQIPYGYLLFEGEGHGFRKAETIIAAFNAELYFYRKILGIKSEEKIPPIEIKNLQS</sequence>
<keyword evidence="3" id="KW-1185">Reference proteome</keyword>
<evidence type="ECO:0000313" key="2">
    <source>
        <dbReference type="EMBL" id="TQV75590.1"/>
    </source>
</evidence>
<name>A0A545TEF9_9GAMM</name>
<dbReference type="SUPFAM" id="SSF53474">
    <property type="entry name" value="alpha/beta-Hydrolases"/>
    <property type="match status" value="1"/>
</dbReference>
<dbReference type="OrthoDB" id="4269629at2"/>
<dbReference type="Gene3D" id="3.40.50.1820">
    <property type="entry name" value="alpha/beta hydrolase"/>
    <property type="match status" value="1"/>
</dbReference>
<dbReference type="RefSeq" id="WP_142942204.1">
    <property type="nucleotide sequence ID" value="NZ_VIKR01000002.1"/>
</dbReference>
<dbReference type="PANTHER" id="PTHR43056">
    <property type="entry name" value="PEPTIDASE S9 PROLYL OLIGOPEPTIDASE"/>
    <property type="match status" value="1"/>
</dbReference>
<dbReference type="InterPro" id="IPR001375">
    <property type="entry name" value="Peptidase_S9_cat"/>
</dbReference>
<dbReference type="Proteomes" id="UP000317839">
    <property type="component" value="Unassembled WGS sequence"/>
</dbReference>
<dbReference type="Gene3D" id="2.120.10.30">
    <property type="entry name" value="TolB, C-terminal domain"/>
    <property type="match status" value="1"/>
</dbReference>
<reference evidence="2 3" key="1">
    <citation type="submission" date="2019-06" db="EMBL/GenBank/DDBJ databases">
        <title>Draft genome of Aliikangiella marina GYP-15.</title>
        <authorList>
            <person name="Wang G."/>
        </authorList>
    </citation>
    <scope>NUCLEOTIDE SEQUENCE [LARGE SCALE GENOMIC DNA]</scope>
    <source>
        <strain evidence="2 3">GYP-15</strain>
    </source>
</reference>
<dbReference type="AlphaFoldDB" id="A0A545TEF9"/>
<dbReference type="InterPro" id="IPR050585">
    <property type="entry name" value="Xaa-Pro_dipeptidyl-ppase/CocE"/>
</dbReference>
<comment type="caution">
    <text evidence="2">The sequence shown here is derived from an EMBL/GenBank/DDBJ whole genome shotgun (WGS) entry which is preliminary data.</text>
</comment>
<dbReference type="GO" id="GO:0008236">
    <property type="term" value="F:serine-type peptidase activity"/>
    <property type="evidence" value="ECO:0007669"/>
    <property type="project" value="InterPro"/>
</dbReference>
<dbReference type="SUPFAM" id="SSF69304">
    <property type="entry name" value="Tricorn protease N-terminal domain"/>
    <property type="match status" value="1"/>
</dbReference>
<dbReference type="Pfam" id="PF00326">
    <property type="entry name" value="Peptidase_S9"/>
    <property type="match status" value="1"/>
</dbReference>
<feature type="domain" description="Peptidase S9 prolyl oligopeptidase catalytic" evidence="1">
    <location>
        <begin position="420"/>
        <end position="625"/>
    </location>
</feature>
<proteinExistence type="predicted"/>
<evidence type="ECO:0000313" key="3">
    <source>
        <dbReference type="Proteomes" id="UP000317839"/>
    </source>
</evidence>
<dbReference type="EMBL" id="VIKR01000002">
    <property type="protein sequence ID" value="TQV75590.1"/>
    <property type="molecule type" value="Genomic_DNA"/>
</dbReference>
<organism evidence="2 3">
    <name type="scientific">Aliikangiella marina</name>
    <dbReference type="NCBI Taxonomy" id="1712262"/>
    <lineage>
        <taxon>Bacteria</taxon>
        <taxon>Pseudomonadati</taxon>
        <taxon>Pseudomonadota</taxon>
        <taxon>Gammaproteobacteria</taxon>
        <taxon>Oceanospirillales</taxon>
        <taxon>Pleioneaceae</taxon>
        <taxon>Aliikangiella</taxon>
    </lineage>
</organism>
<gene>
    <name evidence="2" type="ORF">FLL45_11800</name>
</gene>
<accession>A0A545TEF9</accession>
<dbReference type="InterPro" id="IPR029058">
    <property type="entry name" value="AB_hydrolase_fold"/>
</dbReference>
<dbReference type="GO" id="GO:0006508">
    <property type="term" value="P:proteolysis"/>
    <property type="evidence" value="ECO:0007669"/>
    <property type="project" value="InterPro"/>
</dbReference>
<evidence type="ECO:0000259" key="1">
    <source>
        <dbReference type="Pfam" id="PF00326"/>
    </source>
</evidence>
<dbReference type="InterPro" id="IPR011042">
    <property type="entry name" value="6-blade_b-propeller_TolB-like"/>
</dbReference>